<dbReference type="PANTHER" id="PTHR46173:SF1">
    <property type="entry name" value="CCA TRNA NUCLEOTIDYLTRANSFERASE 1, MITOCHONDRIAL"/>
    <property type="match status" value="1"/>
</dbReference>
<evidence type="ECO:0000256" key="7">
    <source>
        <dbReference type="ARBA" id="ARBA00022842"/>
    </source>
</evidence>
<keyword evidence="3" id="KW-0819">tRNA processing</keyword>
<keyword evidence="6" id="KW-0547">Nucleotide-binding</keyword>
<dbReference type="Pfam" id="PF12627">
    <property type="entry name" value="PolyA_pol_RNAbd"/>
    <property type="match status" value="1"/>
</dbReference>
<dbReference type="KEGG" id="swf:E3E12_01705"/>
<dbReference type="OrthoDB" id="9805698at2"/>
<evidence type="ECO:0000256" key="3">
    <source>
        <dbReference type="ARBA" id="ARBA00022694"/>
    </source>
</evidence>
<comment type="similarity">
    <text evidence="8">Belongs to the tRNA nucleotidyltransferase/poly(A) polymerase family.</text>
</comment>
<gene>
    <name evidence="11" type="ORF">E3E12_01705</name>
</gene>
<evidence type="ECO:0000313" key="11">
    <source>
        <dbReference type="EMBL" id="QDH14290.1"/>
    </source>
</evidence>
<dbReference type="GO" id="GO:0046872">
    <property type="term" value="F:metal ion binding"/>
    <property type="evidence" value="ECO:0007669"/>
    <property type="project" value="UniProtKB-KW"/>
</dbReference>
<evidence type="ECO:0000313" key="12">
    <source>
        <dbReference type="Proteomes" id="UP000318709"/>
    </source>
</evidence>
<dbReference type="SUPFAM" id="SSF81301">
    <property type="entry name" value="Nucleotidyltransferase"/>
    <property type="match status" value="1"/>
</dbReference>
<keyword evidence="4" id="KW-0548">Nucleotidyltransferase</keyword>
<dbReference type="Proteomes" id="UP000318709">
    <property type="component" value="Chromosome"/>
</dbReference>
<dbReference type="GO" id="GO:0016779">
    <property type="term" value="F:nucleotidyltransferase activity"/>
    <property type="evidence" value="ECO:0007669"/>
    <property type="project" value="UniProtKB-KW"/>
</dbReference>
<dbReference type="EMBL" id="CP038231">
    <property type="protein sequence ID" value="QDH14290.1"/>
    <property type="molecule type" value="Genomic_DNA"/>
</dbReference>
<evidence type="ECO:0000256" key="2">
    <source>
        <dbReference type="ARBA" id="ARBA00022679"/>
    </source>
</evidence>
<accession>A0A4Y6UBI6</accession>
<dbReference type="CDD" id="cd05398">
    <property type="entry name" value="NT_ClassII-CCAase"/>
    <property type="match status" value="1"/>
</dbReference>
<keyword evidence="7" id="KW-0460">Magnesium</keyword>
<dbReference type="GO" id="GO:0008033">
    <property type="term" value="P:tRNA processing"/>
    <property type="evidence" value="ECO:0007669"/>
    <property type="project" value="UniProtKB-KW"/>
</dbReference>
<dbReference type="SUPFAM" id="SSF81891">
    <property type="entry name" value="Poly A polymerase C-terminal region-like"/>
    <property type="match status" value="1"/>
</dbReference>
<keyword evidence="2 8" id="KW-0808">Transferase</keyword>
<dbReference type="Pfam" id="PF01743">
    <property type="entry name" value="PolyA_pol"/>
    <property type="match status" value="1"/>
</dbReference>
<dbReference type="Gene3D" id="1.10.3090.10">
    <property type="entry name" value="cca-adding enzyme, domain 2"/>
    <property type="match status" value="1"/>
</dbReference>
<sequence length="400" mass="43100">MADAWQAMGKILPEGRMAGGCVRDLLLGRAVHDLDIAVPLPPEVVMARAAKGEMRTVPTGLDHGTVTVLVTTASGTVPVEVTTLRRDVETDGRHAVVAWTDDWREDAARRDFTINALYADYEGQVSDYFGGLEDLRAGRVRFVGVAKTRIQEDALRMMRFFRFTARYGQQVDQEGLEVIRELAPLASTLSAERVAAELLRLLAGPERNLQTILEHMVSTGILDSWLGQQRPQAVPGTLGGALNKALEVPGLGAHESGPTLLRLAAFAPDGQAGAQLKLSRKAQNFLQALQVPLPQAQSTAVVRPALAERGLAAVVGRAVLEQWPLVALEALAVEPVPTFTLTGRDGLAHGLAAGPELGQALKACRQWWLNHDCQPSMEACRAWLAEQAGAGRFSTFSTMA</sequence>
<dbReference type="InterPro" id="IPR043519">
    <property type="entry name" value="NT_sf"/>
</dbReference>
<protein>
    <submittedName>
        <fullName evidence="11">CCA tRNA nucleotidyltransferase</fullName>
    </submittedName>
</protein>
<name>A0A4Y6UBI6_9PROT</name>
<evidence type="ECO:0000256" key="1">
    <source>
        <dbReference type="ARBA" id="ARBA00001946"/>
    </source>
</evidence>
<feature type="domain" description="Poly A polymerase head" evidence="9">
    <location>
        <begin position="16"/>
        <end position="141"/>
    </location>
</feature>
<organism evidence="11 12">
    <name type="scientific">Formicincola oecophyllae</name>
    <dbReference type="NCBI Taxonomy" id="2558361"/>
    <lineage>
        <taxon>Bacteria</taxon>
        <taxon>Pseudomonadati</taxon>
        <taxon>Pseudomonadota</taxon>
        <taxon>Alphaproteobacteria</taxon>
        <taxon>Acetobacterales</taxon>
        <taxon>Acetobacteraceae</taxon>
        <taxon>Formicincola</taxon>
    </lineage>
</organism>
<evidence type="ECO:0000256" key="4">
    <source>
        <dbReference type="ARBA" id="ARBA00022695"/>
    </source>
</evidence>
<dbReference type="InterPro" id="IPR002646">
    <property type="entry name" value="PolA_pol_head_dom"/>
</dbReference>
<evidence type="ECO:0000256" key="6">
    <source>
        <dbReference type="ARBA" id="ARBA00022741"/>
    </source>
</evidence>
<feature type="domain" description="tRNA nucleotidyltransferase/poly(A) polymerase RNA and SrmB- binding" evidence="10">
    <location>
        <begin position="171"/>
        <end position="225"/>
    </location>
</feature>
<dbReference type="PANTHER" id="PTHR46173">
    <property type="entry name" value="CCA TRNA NUCLEOTIDYLTRANSFERASE 1, MITOCHONDRIAL"/>
    <property type="match status" value="1"/>
</dbReference>
<dbReference type="AlphaFoldDB" id="A0A4Y6UBI6"/>
<dbReference type="GO" id="GO:0000166">
    <property type="term" value="F:nucleotide binding"/>
    <property type="evidence" value="ECO:0007669"/>
    <property type="project" value="UniProtKB-KW"/>
</dbReference>
<dbReference type="GO" id="GO:0000049">
    <property type="term" value="F:tRNA binding"/>
    <property type="evidence" value="ECO:0007669"/>
    <property type="project" value="TreeGrafter"/>
</dbReference>
<evidence type="ECO:0000259" key="10">
    <source>
        <dbReference type="Pfam" id="PF12627"/>
    </source>
</evidence>
<keyword evidence="8" id="KW-0694">RNA-binding</keyword>
<dbReference type="Gene3D" id="3.30.460.10">
    <property type="entry name" value="Beta Polymerase, domain 2"/>
    <property type="match status" value="1"/>
</dbReference>
<keyword evidence="5" id="KW-0479">Metal-binding</keyword>
<evidence type="ECO:0000259" key="9">
    <source>
        <dbReference type="Pfam" id="PF01743"/>
    </source>
</evidence>
<evidence type="ECO:0000256" key="5">
    <source>
        <dbReference type="ARBA" id="ARBA00022723"/>
    </source>
</evidence>
<comment type="cofactor">
    <cofactor evidence="1">
        <name>Mg(2+)</name>
        <dbReference type="ChEBI" id="CHEBI:18420"/>
    </cofactor>
</comment>
<evidence type="ECO:0000256" key="8">
    <source>
        <dbReference type="RuleBase" id="RU003953"/>
    </source>
</evidence>
<dbReference type="InterPro" id="IPR032828">
    <property type="entry name" value="PolyA_RNA-bd"/>
</dbReference>
<keyword evidence="12" id="KW-1185">Reference proteome</keyword>
<dbReference type="InterPro" id="IPR050264">
    <property type="entry name" value="Bact_CCA-adding_enz_type3_sf"/>
</dbReference>
<reference evidence="11 12" key="1">
    <citation type="submission" date="2019-03" db="EMBL/GenBank/DDBJ databases">
        <title>The complete genome sequence of Swingsia_sp. F3b2 LMG30590(T).</title>
        <authorList>
            <person name="Chua K.-O."/>
            <person name="Chan K.-G."/>
            <person name="See-Too W.-S."/>
        </authorList>
    </citation>
    <scope>NUCLEOTIDE SEQUENCE [LARGE SCALE GENOMIC DNA]</scope>
    <source>
        <strain evidence="11 12">F3b2</strain>
    </source>
</reference>
<proteinExistence type="inferred from homology"/>